<feature type="signal peptide" evidence="1">
    <location>
        <begin position="1"/>
        <end position="24"/>
    </location>
</feature>
<dbReference type="PANTHER" id="PTHR10443:SF12">
    <property type="entry name" value="DIPEPTIDASE"/>
    <property type="match status" value="1"/>
</dbReference>
<dbReference type="InterPro" id="IPR032466">
    <property type="entry name" value="Metal_Hydrolase"/>
</dbReference>
<accession>A0ABX2MZ17</accession>
<dbReference type="PROSITE" id="PS51365">
    <property type="entry name" value="RENAL_DIPEPTIDASE_2"/>
    <property type="match status" value="1"/>
</dbReference>
<dbReference type="CDD" id="cd01301">
    <property type="entry name" value="rDP_like"/>
    <property type="match status" value="1"/>
</dbReference>
<gene>
    <name evidence="2" type="ORF">HUO14_02100</name>
</gene>
<sequence length="413" mass="44629">MKSITIVRSLTLAVALLGASSVQAQSPEQVAQEVLTAHPVIDGHNDAPEQIAERFDGDLSQVDFRNTLQSLGHGSKVMHTDIARLRQGKVGGQFWSVWIDPELPQFEAVHKVIEQIDIVHQLVAQYPEDLQLALTADDVEAAQKQGRIASLIGMEGGHSIGNSLAVLRQTYALGARYMTLTHWKTLDWADSATDAPKSDGLSEFGVSVVEEMNRLGMMVDISHVSEAAMNDALDVTRAPVIFSHSSADGVTRHPRNVPDAVLKRLPANGGLVMVTFVPSYVSAASRDWDAGQKAETARAAALYPGDEAARAAHLDDWNEANPMPPVTARDIADHIDHIRDAAGIDHIGLGGDYDGIRFTPDDLFDVSTYPVLFAELAKRGYSAADLAKIARGNILRVMRDTESTAASMATSKK</sequence>
<dbReference type="Proteomes" id="UP000652427">
    <property type="component" value="Unassembled WGS sequence"/>
</dbReference>
<dbReference type="SUPFAM" id="SSF51556">
    <property type="entry name" value="Metallo-dependent hydrolases"/>
    <property type="match status" value="1"/>
</dbReference>
<name>A0ABX2MZ17_9SPHN</name>
<dbReference type="InterPro" id="IPR008257">
    <property type="entry name" value="Pept_M19"/>
</dbReference>
<evidence type="ECO:0000313" key="3">
    <source>
        <dbReference type="Proteomes" id="UP000652427"/>
    </source>
</evidence>
<protein>
    <submittedName>
        <fullName evidence="2">Membrane dipeptidase</fullName>
    </submittedName>
</protein>
<dbReference type="EMBL" id="JABWMH010000001">
    <property type="protein sequence ID" value="NVD26695.1"/>
    <property type="molecule type" value="Genomic_DNA"/>
</dbReference>
<dbReference type="Pfam" id="PF01244">
    <property type="entry name" value="Peptidase_M19"/>
    <property type="match status" value="1"/>
</dbReference>
<dbReference type="Gene3D" id="3.20.20.140">
    <property type="entry name" value="Metal-dependent hydrolases"/>
    <property type="match status" value="1"/>
</dbReference>
<keyword evidence="1" id="KW-0732">Signal</keyword>
<organism evidence="2 3">
    <name type="scientific">Parasphingorhabdus flavimaris</name>
    <dbReference type="NCBI Taxonomy" id="266812"/>
    <lineage>
        <taxon>Bacteria</taxon>
        <taxon>Pseudomonadati</taxon>
        <taxon>Pseudomonadota</taxon>
        <taxon>Alphaproteobacteria</taxon>
        <taxon>Sphingomonadales</taxon>
        <taxon>Sphingomonadaceae</taxon>
        <taxon>Parasphingorhabdus</taxon>
    </lineage>
</organism>
<evidence type="ECO:0000313" key="2">
    <source>
        <dbReference type="EMBL" id="NVD26695.1"/>
    </source>
</evidence>
<evidence type="ECO:0000256" key="1">
    <source>
        <dbReference type="SAM" id="SignalP"/>
    </source>
</evidence>
<comment type="caution">
    <text evidence="2">The sequence shown here is derived from an EMBL/GenBank/DDBJ whole genome shotgun (WGS) entry which is preliminary data.</text>
</comment>
<reference evidence="2 3" key="1">
    <citation type="submission" date="2020-06" db="EMBL/GenBank/DDBJ databases">
        <authorList>
            <person name="Kim S.-J."/>
            <person name="Park S.-J."/>
        </authorList>
    </citation>
    <scope>NUCLEOTIDE SEQUENCE [LARGE SCALE GENOMIC DNA]</scope>
    <source>
        <strain evidence="2 3">SW-151</strain>
    </source>
</reference>
<proteinExistence type="predicted"/>
<feature type="chain" id="PRO_5046246878" evidence="1">
    <location>
        <begin position="25"/>
        <end position="413"/>
    </location>
</feature>
<keyword evidence="3" id="KW-1185">Reference proteome</keyword>
<dbReference type="PANTHER" id="PTHR10443">
    <property type="entry name" value="MICROSOMAL DIPEPTIDASE"/>
    <property type="match status" value="1"/>
</dbReference>
<dbReference type="RefSeq" id="WP_176278224.1">
    <property type="nucleotide sequence ID" value="NZ_JABWMH010000001.1"/>
</dbReference>